<proteinExistence type="predicted"/>
<evidence type="ECO:0008006" key="10">
    <source>
        <dbReference type="Google" id="ProtNLM"/>
    </source>
</evidence>
<protein>
    <recommendedName>
        <fullName evidence="10">Oxaloacetate decarboxylase gamma chain</fullName>
    </recommendedName>
</protein>
<feature type="region of interest" description="Disordered" evidence="6">
    <location>
        <begin position="115"/>
        <end position="136"/>
    </location>
</feature>
<name>A0A5M6IGM9_9PROT</name>
<keyword evidence="4 7" id="KW-1133">Transmembrane helix</keyword>
<dbReference type="GO" id="GO:0015081">
    <property type="term" value="F:sodium ion transmembrane transporter activity"/>
    <property type="evidence" value="ECO:0007669"/>
    <property type="project" value="InterPro"/>
</dbReference>
<sequence>MFAGLNILLVGITVVMAVLLMLWASCAIVGFGFRMVEARQKASEARKNAAAAAAAPPSALAATPAGGIPAHHLAAIAAATAAVMDRPYRIVQVWAPVVPTSDWGNQARLQTFNSHRRQGDWGRSLPALNPTHSQAR</sequence>
<dbReference type="RefSeq" id="WP_150060519.1">
    <property type="nucleotide sequence ID" value="NZ_JACHII010000001.1"/>
</dbReference>
<evidence type="ECO:0000256" key="4">
    <source>
        <dbReference type="ARBA" id="ARBA00022989"/>
    </source>
</evidence>
<dbReference type="Proteomes" id="UP000324065">
    <property type="component" value="Unassembled WGS sequence"/>
</dbReference>
<evidence type="ECO:0000256" key="3">
    <source>
        <dbReference type="ARBA" id="ARBA00022692"/>
    </source>
</evidence>
<reference evidence="8 9" key="1">
    <citation type="submission" date="2019-09" db="EMBL/GenBank/DDBJ databases">
        <title>Genome sequence of Roseospira marina, one of the more divergent members of the non-sulfur purple photosynthetic bacterial family, the Rhodospirillaceae.</title>
        <authorList>
            <person name="Meyer T."/>
            <person name="Kyndt J."/>
        </authorList>
    </citation>
    <scope>NUCLEOTIDE SEQUENCE [LARGE SCALE GENOMIC DNA]</scope>
    <source>
        <strain evidence="8 9">DSM 15113</strain>
    </source>
</reference>
<keyword evidence="3 7" id="KW-0812">Transmembrane</keyword>
<gene>
    <name evidence="8" type="ORF">F1188_01050</name>
</gene>
<evidence type="ECO:0000313" key="8">
    <source>
        <dbReference type="EMBL" id="KAA5607384.1"/>
    </source>
</evidence>
<accession>A0A5M6IGM9</accession>
<evidence type="ECO:0000256" key="1">
    <source>
        <dbReference type="ARBA" id="ARBA00004236"/>
    </source>
</evidence>
<comment type="caution">
    <text evidence="8">The sequence shown here is derived from an EMBL/GenBank/DDBJ whole genome shotgun (WGS) entry which is preliminary data.</text>
</comment>
<dbReference type="EMBL" id="VWPJ01000001">
    <property type="protein sequence ID" value="KAA5607384.1"/>
    <property type="molecule type" value="Genomic_DNA"/>
</dbReference>
<dbReference type="AlphaFoldDB" id="A0A5M6IGM9"/>
<dbReference type="GO" id="GO:0005886">
    <property type="term" value="C:plasma membrane"/>
    <property type="evidence" value="ECO:0007669"/>
    <property type="project" value="UniProtKB-SubCell"/>
</dbReference>
<feature type="transmembrane region" description="Helical" evidence="7">
    <location>
        <begin position="6"/>
        <end position="33"/>
    </location>
</feature>
<keyword evidence="9" id="KW-1185">Reference proteome</keyword>
<evidence type="ECO:0000256" key="2">
    <source>
        <dbReference type="ARBA" id="ARBA00022475"/>
    </source>
</evidence>
<evidence type="ECO:0000256" key="6">
    <source>
        <dbReference type="SAM" id="MobiDB-lite"/>
    </source>
</evidence>
<evidence type="ECO:0000256" key="5">
    <source>
        <dbReference type="ARBA" id="ARBA00023136"/>
    </source>
</evidence>
<organism evidence="8 9">
    <name type="scientific">Roseospira marina</name>
    <dbReference type="NCBI Taxonomy" id="140057"/>
    <lineage>
        <taxon>Bacteria</taxon>
        <taxon>Pseudomonadati</taxon>
        <taxon>Pseudomonadota</taxon>
        <taxon>Alphaproteobacteria</taxon>
        <taxon>Rhodospirillales</taxon>
        <taxon>Rhodospirillaceae</taxon>
        <taxon>Roseospira</taxon>
    </lineage>
</organism>
<dbReference type="Pfam" id="PF04277">
    <property type="entry name" value="OAD_gamma"/>
    <property type="match status" value="1"/>
</dbReference>
<evidence type="ECO:0000313" key="9">
    <source>
        <dbReference type="Proteomes" id="UP000324065"/>
    </source>
</evidence>
<comment type="subcellular location">
    <subcellularLocation>
        <location evidence="1">Cell membrane</location>
    </subcellularLocation>
</comment>
<dbReference type="GO" id="GO:0036376">
    <property type="term" value="P:sodium ion export across plasma membrane"/>
    <property type="evidence" value="ECO:0007669"/>
    <property type="project" value="InterPro"/>
</dbReference>
<keyword evidence="2" id="KW-1003">Cell membrane</keyword>
<dbReference type="OrthoDB" id="7360787at2"/>
<dbReference type="InterPro" id="IPR005899">
    <property type="entry name" value="Na_pump_deCOase"/>
</dbReference>
<keyword evidence="5 7" id="KW-0472">Membrane</keyword>
<evidence type="ECO:0000256" key="7">
    <source>
        <dbReference type="SAM" id="Phobius"/>
    </source>
</evidence>